<feature type="compositionally biased region" description="Basic and acidic residues" evidence="1">
    <location>
        <begin position="1"/>
        <end position="18"/>
    </location>
</feature>
<dbReference type="KEGG" id="hai:109375391"/>
<dbReference type="GeneID" id="109375391"/>
<dbReference type="Proteomes" id="UP000694851">
    <property type="component" value="Unplaced"/>
</dbReference>
<evidence type="ECO:0000256" key="1">
    <source>
        <dbReference type="SAM" id="MobiDB-lite"/>
    </source>
</evidence>
<proteinExistence type="predicted"/>
<feature type="non-terminal residue" evidence="3">
    <location>
        <position position="1"/>
    </location>
</feature>
<gene>
    <name evidence="3" type="primary">LOC109375391</name>
</gene>
<organism evidence="2 3">
    <name type="scientific">Hipposideros armiger</name>
    <name type="common">Great Himalayan leaf-nosed bat</name>
    <dbReference type="NCBI Taxonomy" id="186990"/>
    <lineage>
        <taxon>Eukaryota</taxon>
        <taxon>Metazoa</taxon>
        <taxon>Chordata</taxon>
        <taxon>Craniata</taxon>
        <taxon>Vertebrata</taxon>
        <taxon>Euteleostomi</taxon>
        <taxon>Mammalia</taxon>
        <taxon>Eutheria</taxon>
        <taxon>Laurasiatheria</taxon>
        <taxon>Chiroptera</taxon>
        <taxon>Yinpterochiroptera</taxon>
        <taxon>Rhinolophoidea</taxon>
        <taxon>Hipposideridae</taxon>
        <taxon>Hipposideros</taxon>
    </lineage>
</organism>
<reference evidence="3" key="1">
    <citation type="submission" date="2025-08" db="UniProtKB">
        <authorList>
            <consortium name="RefSeq"/>
        </authorList>
    </citation>
    <scope>IDENTIFICATION</scope>
    <source>
        <tissue evidence="3">Muscle</tissue>
    </source>
</reference>
<name>A0A8B7QF93_HIPAR</name>
<dbReference type="RefSeq" id="XP_019486318.1">
    <property type="nucleotide sequence ID" value="XM_019630773.1"/>
</dbReference>
<dbReference type="AlphaFoldDB" id="A0A8B7QF93"/>
<accession>A0A8B7QF93</accession>
<protein>
    <submittedName>
        <fullName evidence="3">Uncharacterized protein LOC109375391</fullName>
    </submittedName>
</protein>
<feature type="region of interest" description="Disordered" evidence="1">
    <location>
        <begin position="110"/>
        <end position="131"/>
    </location>
</feature>
<evidence type="ECO:0000313" key="2">
    <source>
        <dbReference type="Proteomes" id="UP000694851"/>
    </source>
</evidence>
<sequence length="259" mass="26869">QEKGHVQEGEREGGRESSEIPPPALCFARASGSAEAGPRAAWASTAFPGLRDFAKASGVQFGERFWRGGRGGPGSWAGARGGVPGTSAASLCVRPRAGCRLAPAARLARSRSARSAPAGDPVRLPGSQGARGPGLESLALLARGGRALLPWTSPVCSREEPGGTLQPTMKSWQLIAVVGDALQDIKADCNTCVEIEDRKGRRWQAMAHGPNPALLPVLDSSSWTTATLVHHFCTDFGSPSASVSTGEALHAQSSRGGPF</sequence>
<feature type="region of interest" description="Disordered" evidence="1">
    <location>
        <begin position="1"/>
        <end position="24"/>
    </location>
</feature>
<evidence type="ECO:0000313" key="3">
    <source>
        <dbReference type="RefSeq" id="XP_019486318.1"/>
    </source>
</evidence>
<keyword evidence="2" id="KW-1185">Reference proteome</keyword>